<dbReference type="Proteomes" id="UP000525389">
    <property type="component" value="Unassembled WGS sequence"/>
</dbReference>
<dbReference type="GO" id="GO:0005829">
    <property type="term" value="C:cytosol"/>
    <property type="evidence" value="ECO:0007669"/>
    <property type="project" value="TreeGrafter"/>
</dbReference>
<dbReference type="FunFam" id="3.20.20.30:FF:000002">
    <property type="entry name" value="LLM class flavin-dependent oxidoreductase"/>
    <property type="match status" value="1"/>
</dbReference>
<evidence type="ECO:0000313" key="4">
    <source>
        <dbReference type="Proteomes" id="UP000525389"/>
    </source>
</evidence>
<protein>
    <submittedName>
        <fullName evidence="3">Luciferase family oxidoreductase group 1</fullName>
    </submittedName>
</protein>
<keyword evidence="4" id="KW-1185">Reference proteome</keyword>
<evidence type="ECO:0000259" key="2">
    <source>
        <dbReference type="Pfam" id="PF00296"/>
    </source>
</evidence>
<dbReference type="Gene3D" id="3.20.20.30">
    <property type="entry name" value="Luciferase-like domain"/>
    <property type="match status" value="1"/>
</dbReference>
<dbReference type="Pfam" id="PF00296">
    <property type="entry name" value="Bac_luciferase"/>
    <property type="match status" value="1"/>
</dbReference>
<dbReference type="EMBL" id="JACHFN010000002">
    <property type="protein sequence ID" value="MBB5233459.1"/>
    <property type="molecule type" value="Genomic_DNA"/>
</dbReference>
<gene>
    <name evidence="3" type="ORF">HNQ09_000876</name>
</gene>
<accession>A0A7W8GDK4</accession>
<dbReference type="NCBIfam" id="TIGR03558">
    <property type="entry name" value="oxido_grp_1"/>
    <property type="match status" value="1"/>
</dbReference>
<dbReference type="GO" id="GO:0016705">
    <property type="term" value="F:oxidoreductase activity, acting on paired donors, with incorporation or reduction of molecular oxygen"/>
    <property type="evidence" value="ECO:0007669"/>
    <property type="project" value="InterPro"/>
</dbReference>
<name>A0A7W8GDK4_9DEIO</name>
<dbReference type="RefSeq" id="WP_184025918.1">
    <property type="nucleotide sequence ID" value="NZ_JACHFN010000002.1"/>
</dbReference>
<reference evidence="3 4" key="1">
    <citation type="submission" date="2020-08" db="EMBL/GenBank/DDBJ databases">
        <title>Genomic Encyclopedia of Type Strains, Phase IV (KMG-IV): sequencing the most valuable type-strain genomes for metagenomic binning, comparative biology and taxonomic classification.</title>
        <authorList>
            <person name="Goeker M."/>
        </authorList>
    </citation>
    <scope>NUCLEOTIDE SEQUENCE [LARGE SCALE GENOMIC DNA]</scope>
    <source>
        <strain evidence="3 4">DSM 101791</strain>
    </source>
</reference>
<evidence type="ECO:0000256" key="1">
    <source>
        <dbReference type="ARBA" id="ARBA00007789"/>
    </source>
</evidence>
<dbReference type="SUPFAM" id="SSF51679">
    <property type="entry name" value="Bacterial luciferase-like"/>
    <property type="match status" value="1"/>
</dbReference>
<sequence>MTASPSPLPLSVLDLVPVPRGSDAPAALRETVALAQETERLGYTRFWVAEHHNMGALAASVPAVVLAALSQHTSRLRLGAGGVMLPNHAPLAVAESYRLLSALAPGRVDLGLGRAPGTDGRTALALRGAAGLHEAPFEAQLDDLLAFGHGIFPAGHPFAGVTAAPADTAGRPPLFPPLWVLSSSGYGARVAAGRGLGLAFAAHINPRLEDAAAAVQAYRAAFRPSAAFPEPRSLVAASVVCAPTAEEAEDLAAPLGLMFLRLIRGETAPFPSVAEARAYPYTPHERAQVAASRARVIVGDPAGVREELLALAGRTGADELMLTTLLPDPAARRRSYRLVAEALGLGGPGPGAATEGALFSPGAAPSGG</sequence>
<organism evidence="3 4">
    <name type="scientific">Deinococcus budaensis</name>
    <dbReference type="NCBI Taxonomy" id="1665626"/>
    <lineage>
        <taxon>Bacteria</taxon>
        <taxon>Thermotogati</taxon>
        <taxon>Deinococcota</taxon>
        <taxon>Deinococci</taxon>
        <taxon>Deinococcales</taxon>
        <taxon>Deinococcaceae</taxon>
        <taxon>Deinococcus</taxon>
    </lineage>
</organism>
<dbReference type="PANTHER" id="PTHR30137:SF6">
    <property type="entry name" value="LUCIFERASE-LIKE MONOOXYGENASE"/>
    <property type="match status" value="1"/>
</dbReference>
<feature type="domain" description="Luciferase-like" evidence="2">
    <location>
        <begin position="14"/>
        <end position="317"/>
    </location>
</feature>
<comment type="caution">
    <text evidence="3">The sequence shown here is derived from an EMBL/GenBank/DDBJ whole genome shotgun (WGS) entry which is preliminary data.</text>
</comment>
<dbReference type="InterPro" id="IPR019949">
    <property type="entry name" value="CmoO-like"/>
</dbReference>
<comment type="similarity">
    <text evidence="1">To bacterial alkanal monooxygenase alpha and beta chains.</text>
</comment>
<proteinExistence type="predicted"/>
<dbReference type="AlphaFoldDB" id="A0A7W8GDK4"/>
<dbReference type="InterPro" id="IPR036661">
    <property type="entry name" value="Luciferase-like_sf"/>
</dbReference>
<evidence type="ECO:0000313" key="3">
    <source>
        <dbReference type="EMBL" id="MBB5233459.1"/>
    </source>
</evidence>
<dbReference type="InterPro" id="IPR011251">
    <property type="entry name" value="Luciferase-like_dom"/>
</dbReference>
<dbReference type="InterPro" id="IPR050766">
    <property type="entry name" value="Bact_Lucif_Oxidored"/>
</dbReference>
<dbReference type="PANTHER" id="PTHR30137">
    <property type="entry name" value="LUCIFERASE-LIKE MONOOXYGENASE"/>
    <property type="match status" value="1"/>
</dbReference>